<feature type="transmembrane region" description="Helical" evidence="7">
    <location>
        <begin position="256"/>
        <end position="281"/>
    </location>
</feature>
<feature type="transmembrane region" description="Helical" evidence="7">
    <location>
        <begin position="12"/>
        <end position="31"/>
    </location>
</feature>
<proteinExistence type="inferred from homology"/>
<dbReference type="GO" id="GO:0005886">
    <property type="term" value="C:plasma membrane"/>
    <property type="evidence" value="ECO:0007669"/>
    <property type="project" value="UniProtKB-SubCell"/>
</dbReference>
<dbReference type="PANTHER" id="PTHR43163:SF6">
    <property type="entry name" value="DIPEPTIDE TRANSPORT SYSTEM PERMEASE PROTEIN DPPB-RELATED"/>
    <property type="match status" value="1"/>
</dbReference>
<dbReference type="InterPro" id="IPR045621">
    <property type="entry name" value="BPD_transp_1_N"/>
</dbReference>
<keyword evidence="6 7" id="KW-0472">Membrane</keyword>
<dbReference type="InterPro" id="IPR000515">
    <property type="entry name" value="MetI-like"/>
</dbReference>
<evidence type="ECO:0000313" key="9">
    <source>
        <dbReference type="EMBL" id="OHA68299.1"/>
    </source>
</evidence>
<dbReference type="AlphaFoldDB" id="A0A1G2R7G0"/>
<evidence type="ECO:0000256" key="3">
    <source>
        <dbReference type="ARBA" id="ARBA00022475"/>
    </source>
</evidence>
<keyword evidence="2 7" id="KW-0813">Transport</keyword>
<name>A0A1G2R7G0_9BACT</name>
<comment type="caution">
    <text evidence="9">The sequence shown here is derived from an EMBL/GenBank/DDBJ whole genome shotgun (WGS) entry which is preliminary data.</text>
</comment>
<comment type="subcellular location">
    <subcellularLocation>
        <location evidence="1 7">Cell membrane</location>
        <topology evidence="1 7">Multi-pass membrane protein</topology>
    </subcellularLocation>
</comment>
<evidence type="ECO:0000259" key="8">
    <source>
        <dbReference type="PROSITE" id="PS50928"/>
    </source>
</evidence>
<accession>A0A1G2R7G0</accession>
<dbReference type="InterPro" id="IPR035906">
    <property type="entry name" value="MetI-like_sf"/>
</dbReference>
<dbReference type="PANTHER" id="PTHR43163">
    <property type="entry name" value="DIPEPTIDE TRANSPORT SYSTEM PERMEASE PROTEIN DPPB-RELATED"/>
    <property type="match status" value="1"/>
</dbReference>
<dbReference type="CDD" id="cd06261">
    <property type="entry name" value="TM_PBP2"/>
    <property type="match status" value="1"/>
</dbReference>
<dbReference type="SUPFAM" id="SSF161098">
    <property type="entry name" value="MetI-like"/>
    <property type="match status" value="1"/>
</dbReference>
<protein>
    <recommendedName>
        <fullName evidence="8">ABC transmembrane type-1 domain-containing protein</fullName>
    </recommendedName>
</protein>
<reference evidence="9 10" key="1">
    <citation type="journal article" date="2016" name="Nat. Commun.">
        <title>Thousands of microbial genomes shed light on interconnected biogeochemical processes in an aquifer system.</title>
        <authorList>
            <person name="Anantharaman K."/>
            <person name="Brown C.T."/>
            <person name="Hug L.A."/>
            <person name="Sharon I."/>
            <person name="Castelle C.J."/>
            <person name="Probst A.J."/>
            <person name="Thomas B.C."/>
            <person name="Singh A."/>
            <person name="Wilkins M.J."/>
            <person name="Karaoz U."/>
            <person name="Brodie E.L."/>
            <person name="Williams K.H."/>
            <person name="Hubbard S.S."/>
            <person name="Banfield J.F."/>
        </authorList>
    </citation>
    <scope>NUCLEOTIDE SEQUENCE [LARGE SCALE GENOMIC DNA]</scope>
</reference>
<dbReference type="Pfam" id="PF00528">
    <property type="entry name" value="BPD_transp_1"/>
    <property type="match status" value="1"/>
</dbReference>
<feature type="transmembrane region" description="Helical" evidence="7">
    <location>
        <begin position="135"/>
        <end position="159"/>
    </location>
</feature>
<dbReference type="GO" id="GO:0055085">
    <property type="term" value="P:transmembrane transport"/>
    <property type="evidence" value="ECO:0007669"/>
    <property type="project" value="InterPro"/>
</dbReference>
<keyword evidence="5 7" id="KW-1133">Transmembrane helix</keyword>
<evidence type="ECO:0000256" key="4">
    <source>
        <dbReference type="ARBA" id="ARBA00022692"/>
    </source>
</evidence>
<feature type="transmembrane region" description="Helical" evidence="7">
    <location>
        <begin position="301"/>
        <end position="319"/>
    </location>
</feature>
<dbReference type="PROSITE" id="PS50928">
    <property type="entry name" value="ABC_TM1"/>
    <property type="match status" value="1"/>
</dbReference>
<evidence type="ECO:0000256" key="5">
    <source>
        <dbReference type="ARBA" id="ARBA00022989"/>
    </source>
</evidence>
<dbReference type="Gene3D" id="1.10.3720.10">
    <property type="entry name" value="MetI-like"/>
    <property type="match status" value="1"/>
</dbReference>
<keyword evidence="3" id="KW-1003">Cell membrane</keyword>
<evidence type="ECO:0000256" key="2">
    <source>
        <dbReference type="ARBA" id="ARBA00022448"/>
    </source>
</evidence>
<dbReference type="Pfam" id="PF19300">
    <property type="entry name" value="BPD_transp_1_N"/>
    <property type="match status" value="1"/>
</dbReference>
<sequence>MATLKYLARKTCVLIPIFILTSLFIFILLRYGPGDPVAIRAGQRASEETVEQIRHELGLDRPVYVQYGEYMSGFFRGDFGESISKYPGVKINKIILPKIWVSAQLGLFALLLTFSLGIPLGILSALAHRKWLDPLIISSLLFFASIPVLILIPILQYILVLKLHLVPASGWSPIFSLHHLPDSFGAASKFPLPWLAPPKTIILPLLALSLPGLAGTARFVRILVLGVLDQDYVRTAKAKGLSEFIILRRHVMPNALLPLSTAILLALAGVAEGAFFTETLYGIPGIGRLSVESVFARDYDMIMAISLLAFGIFLIAMLLRDVMYGFLDPRVKL</sequence>
<feature type="transmembrane region" description="Helical" evidence="7">
    <location>
        <begin position="201"/>
        <end position="228"/>
    </location>
</feature>
<dbReference type="EMBL" id="MHTX01000019">
    <property type="protein sequence ID" value="OHA68299.1"/>
    <property type="molecule type" value="Genomic_DNA"/>
</dbReference>
<evidence type="ECO:0000256" key="1">
    <source>
        <dbReference type="ARBA" id="ARBA00004651"/>
    </source>
</evidence>
<organism evidence="9 10">
    <name type="scientific">Candidatus Wildermuthbacteria bacterium RIFCSPHIGHO2_02_FULL_47_17</name>
    <dbReference type="NCBI Taxonomy" id="1802452"/>
    <lineage>
        <taxon>Bacteria</taxon>
        <taxon>Candidatus Wildermuthiibacteriota</taxon>
    </lineage>
</organism>
<evidence type="ECO:0000313" key="10">
    <source>
        <dbReference type="Proteomes" id="UP000179258"/>
    </source>
</evidence>
<evidence type="ECO:0000256" key="7">
    <source>
        <dbReference type="RuleBase" id="RU363032"/>
    </source>
</evidence>
<keyword evidence="4 7" id="KW-0812">Transmembrane</keyword>
<dbReference type="Proteomes" id="UP000179258">
    <property type="component" value="Unassembled WGS sequence"/>
</dbReference>
<gene>
    <name evidence="9" type="ORF">A3D59_04025</name>
</gene>
<evidence type="ECO:0000256" key="6">
    <source>
        <dbReference type="ARBA" id="ARBA00023136"/>
    </source>
</evidence>
<feature type="domain" description="ABC transmembrane type-1" evidence="8">
    <location>
        <begin position="99"/>
        <end position="320"/>
    </location>
</feature>
<feature type="transmembrane region" description="Helical" evidence="7">
    <location>
        <begin position="99"/>
        <end position="123"/>
    </location>
</feature>
<comment type="similarity">
    <text evidence="7">Belongs to the binding-protein-dependent transport system permease family.</text>
</comment>